<dbReference type="EMBL" id="JAQBIE010000024">
    <property type="protein sequence ID" value="MDB6178957.1"/>
    <property type="molecule type" value="Genomic_DNA"/>
</dbReference>
<proteinExistence type="predicted"/>
<dbReference type="RefSeq" id="WP_271890072.1">
    <property type="nucleotide sequence ID" value="NZ_JAQBIE010000024.1"/>
</dbReference>
<dbReference type="Proteomes" id="UP001165641">
    <property type="component" value="Unassembled WGS sequence"/>
</dbReference>
<protein>
    <submittedName>
        <fullName evidence="1">Uncharacterized protein</fullName>
    </submittedName>
</protein>
<reference evidence="1" key="1">
    <citation type="submission" date="2022-12" db="EMBL/GenBank/DDBJ databases">
        <title>Paracoccus onchidii sp. nov., isolated from a marine invertebrate from the South China Sea.</title>
        <authorList>
            <person name="Xu S."/>
            <person name="Liu Z."/>
            <person name="Xu Y."/>
        </authorList>
    </citation>
    <scope>NUCLEOTIDE SEQUENCE</scope>
    <source>
        <strain evidence="1">Z330</strain>
    </source>
</reference>
<keyword evidence="2" id="KW-1185">Reference proteome</keyword>
<evidence type="ECO:0000313" key="1">
    <source>
        <dbReference type="EMBL" id="MDB6178957.1"/>
    </source>
</evidence>
<gene>
    <name evidence="1" type="ORF">PAF17_15810</name>
</gene>
<evidence type="ECO:0000313" key="2">
    <source>
        <dbReference type="Proteomes" id="UP001165641"/>
    </source>
</evidence>
<name>A0ABT4ZHX2_9RHOB</name>
<accession>A0ABT4ZHX2</accession>
<sequence>MLAKATVIDATEYKGPVSAKCNGEWGEGYSTDIGAMIESCHDAGEPVPAYCHPCTCRPLKIDPVNLLENATDDMHEAAADQVVDADELVAFITAWNKKQTCVTYYEDWSRVIIIDQLAFDDIMNRAAEPSR</sequence>
<comment type="caution">
    <text evidence="1">The sequence shown here is derived from an EMBL/GenBank/DDBJ whole genome shotgun (WGS) entry which is preliminary data.</text>
</comment>
<organism evidence="1 2">
    <name type="scientific">Paracoccus onchidii</name>
    <dbReference type="NCBI Taxonomy" id="3017813"/>
    <lineage>
        <taxon>Bacteria</taxon>
        <taxon>Pseudomonadati</taxon>
        <taxon>Pseudomonadota</taxon>
        <taxon>Alphaproteobacteria</taxon>
        <taxon>Rhodobacterales</taxon>
        <taxon>Paracoccaceae</taxon>
        <taxon>Paracoccus</taxon>
    </lineage>
</organism>